<accession>A0A2M7G468</accession>
<proteinExistence type="predicted"/>
<sequence length="64" mass="7529">MRCAQNLIRTSVQASGKNFREGAPERNCYKNVTKIQQIIFVLDDFRLFIKFLKMISFPQNLCPF</sequence>
<comment type="caution">
    <text evidence="1">The sequence shown here is derived from an EMBL/GenBank/DDBJ whole genome shotgun (WGS) entry which is preliminary data.</text>
</comment>
<protein>
    <submittedName>
        <fullName evidence="1">Uncharacterized protein</fullName>
    </submittedName>
</protein>
<name>A0A2M7G468_9BACT</name>
<dbReference type="AlphaFoldDB" id="A0A2M7G468"/>
<dbReference type="Proteomes" id="UP000231019">
    <property type="component" value="Unassembled WGS sequence"/>
</dbReference>
<evidence type="ECO:0000313" key="1">
    <source>
        <dbReference type="EMBL" id="PIW16650.1"/>
    </source>
</evidence>
<dbReference type="EMBL" id="PFFQ01000037">
    <property type="protein sequence ID" value="PIW16650.1"/>
    <property type="molecule type" value="Genomic_DNA"/>
</dbReference>
<gene>
    <name evidence="1" type="ORF">COW36_12865</name>
</gene>
<evidence type="ECO:0000313" key="2">
    <source>
        <dbReference type="Proteomes" id="UP000231019"/>
    </source>
</evidence>
<reference evidence="1 2" key="1">
    <citation type="submission" date="2017-09" db="EMBL/GenBank/DDBJ databases">
        <title>Depth-based differentiation of microbial function through sediment-hosted aquifers and enrichment of novel symbionts in the deep terrestrial subsurface.</title>
        <authorList>
            <person name="Probst A.J."/>
            <person name="Ladd B."/>
            <person name="Jarett J.K."/>
            <person name="Geller-Mcgrath D.E."/>
            <person name="Sieber C.M."/>
            <person name="Emerson J.B."/>
            <person name="Anantharaman K."/>
            <person name="Thomas B.C."/>
            <person name="Malmstrom R."/>
            <person name="Stieglmeier M."/>
            <person name="Klingl A."/>
            <person name="Woyke T."/>
            <person name="Ryan C.M."/>
            <person name="Banfield J.F."/>
        </authorList>
    </citation>
    <scope>NUCLEOTIDE SEQUENCE [LARGE SCALE GENOMIC DNA]</scope>
    <source>
        <strain evidence="1">CG17_big_fil_post_rev_8_21_14_2_50_48_46</strain>
    </source>
</reference>
<organism evidence="1 2">
    <name type="scientific">bacterium (Candidatus Blackallbacteria) CG17_big_fil_post_rev_8_21_14_2_50_48_46</name>
    <dbReference type="NCBI Taxonomy" id="2014261"/>
    <lineage>
        <taxon>Bacteria</taxon>
        <taxon>Candidatus Blackallbacteria</taxon>
    </lineage>
</organism>